<proteinExistence type="predicted"/>
<name>A0A940PHG5_9ENTE</name>
<dbReference type="EMBL" id="JAEEGA010000021">
    <property type="protein sequence ID" value="MBP1044013.1"/>
    <property type="molecule type" value="Genomic_DNA"/>
</dbReference>
<dbReference type="Proteomes" id="UP000674938">
    <property type="component" value="Unassembled WGS sequence"/>
</dbReference>
<reference evidence="1" key="1">
    <citation type="submission" date="2020-12" db="EMBL/GenBank/DDBJ databases">
        <title>Vagococcus allomyrinae sp. nov. and Enterococcus lavae sp. nov., isolated from the larvae of Allomyrina dichotoma.</title>
        <authorList>
            <person name="Lee S.D."/>
        </authorList>
    </citation>
    <scope>NUCLEOTIDE SEQUENCE</scope>
    <source>
        <strain evidence="1">BWB3-3</strain>
    </source>
</reference>
<evidence type="ECO:0000313" key="2">
    <source>
        <dbReference type="Proteomes" id="UP000674938"/>
    </source>
</evidence>
<sequence length="293" mass="32907">MDSALILRLAMEKGESLSETEIDGLLNQSLLVVKLTRDNSSERLANIFKLVGLSEISGSQRLRGTQQIVKFINQEVATSEGFAYTGDLGGIVPCYNAMLLESYVRLGMAQSPEVVRGLNWIKKYQLFERNQTSSWQGKGICLHGGCLKATPCYIGVGKTLRALLTYQEYTANRDGEVANLIAKGLNYMLDHQLFLRRSTNQPISPHITDMMFPQSYCLSLMDLVYIVGKSNSQKEPRAQALMTLLAKKDLGNRQWKIDYIYRYKGYLAFDNRRGPSPWVSELSNIWLGVGASK</sequence>
<protein>
    <submittedName>
        <fullName evidence="1">Uncharacterized protein</fullName>
    </submittedName>
</protein>
<gene>
    <name evidence="1" type="ORF">I6N95_23670</name>
</gene>
<dbReference type="RefSeq" id="WP_209532060.1">
    <property type="nucleotide sequence ID" value="NZ_JAEEGA010000021.1"/>
</dbReference>
<dbReference type="AlphaFoldDB" id="A0A940PHG5"/>
<organism evidence="1 2">
    <name type="scientific">Vagococcus allomyrinae</name>
    <dbReference type="NCBI Taxonomy" id="2794353"/>
    <lineage>
        <taxon>Bacteria</taxon>
        <taxon>Bacillati</taxon>
        <taxon>Bacillota</taxon>
        <taxon>Bacilli</taxon>
        <taxon>Lactobacillales</taxon>
        <taxon>Enterococcaceae</taxon>
        <taxon>Vagococcus</taxon>
    </lineage>
</organism>
<accession>A0A940PHG5</accession>
<comment type="caution">
    <text evidence="1">The sequence shown here is derived from an EMBL/GenBank/DDBJ whole genome shotgun (WGS) entry which is preliminary data.</text>
</comment>
<keyword evidence="2" id="KW-1185">Reference proteome</keyword>
<evidence type="ECO:0000313" key="1">
    <source>
        <dbReference type="EMBL" id="MBP1044013.1"/>
    </source>
</evidence>